<gene>
    <name evidence="3" type="ORF">HLH25_15215</name>
    <name evidence="2" type="ORF">HLH26_14770</name>
</gene>
<dbReference type="Gene3D" id="3.40.50.150">
    <property type="entry name" value="Vaccinia Virus protein VP39"/>
    <property type="match status" value="1"/>
</dbReference>
<evidence type="ECO:0000259" key="1">
    <source>
        <dbReference type="Pfam" id="PF01728"/>
    </source>
</evidence>
<dbReference type="SUPFAM" id="SSF53335">
    <property type="entry name" value="S-adenosyl-L-methionine-dependent methyltransferases"/>
    <property type="match status" value="1"/>
</dbReference>
<dbReference type="Proteomes" id="UP000540490">
    <property type="component" value="Unassembled WGS sequence"/>
</dbReference>
<dbReference type="InterPro" id="IPR002877">
    <property type="entry name" value="RNA_MeTrfase_FtsJ_dom"/>
</dbReference>
<feature type="domain" description="Ribosomal RNA methyltransferase FtsJ" evidence="1">
    <location>
        <begin position="166"/>
        <end position="253"/>
    </location>
</feature>
<protein>
    <recommendedName>
        <fullName evidence="1">Ribosomal RNA methyltransferase FtsJ domain-containing protein</fullName>
    </recommendedName>
</protein>
<comment type="caution">
    <text evidence="2">The sequence shown here is derived from an EMBL/GenBank/DDBJ whole genome shotgun (WGS) entry which is preliminary data.</text>
</comment>
<dbReference type="InterPro" id="IPR029063">
    <property type="entry name" value="SAM-dependent_MTases_sf"/>
</dbReference>
<dbReference type="PANTHER" id="PTHR37524">
    <property type="entry name" value="RIBOSOMAL RNA LARGE SUBUNIT METHYLTRANSFERASE M"/>
    <property type="match status" value="1"/>
</dbReference>
<sequence>MTTDMQGDAAPVELPHPVRAAYLAAEGFEDALVEELGRQGVEIMAWHGRLALSASPPVAAAWALDIWLEPELHSIASIGAAAALLRGRQRNWACHAVRHHRRATLIADRLPPVAARALVFPAAAPSGHLGGWTLLAPDMLLLSTRKSSPFVNGAVPFVEDRVGPPSRAYLKLWEACARLGVWPMPGERCVDLGASPGGWTWAIAQCGAEVVAVDRADLAPQVAAMPGVALRRESAFGIEPAELGAVDWMFSDIIAYPTRLLALARRWIAGGTARRIVMTIKFQGTTDHETAAAFAAIPGGRVLHLWHNKHELTFLWDREAAAPAGALPPG</sequence>
<reference evidence="4 5" key="1">
    <citation type="submission" date="2020-04" db="EMBL/GenBank/DDBJ databases">
        <title>Description of novel Gluconacetobacter.</title>
        <authorList>
            <person name="Sombolestani A."/>
        </authorList>
    </citation>
    <scope>NUCLEOTIDE SEQUENCE [LARGE SCALE GENOMIC DNA]</scope>
    <source>
        <strain evidence="3 4">LMG 1728</strain>
        <strain evidence="2 5">LMG 1731</strain>
    </source>
</reference>
<dbReference type="PANTHER" id="PTHR37524:SF2">
    <property type="entry name" value="RIBOSOMAL RNA METHYLTRANSFERASE FTSJ DOMAIN-CONTAINING PROTEIN"/>
    <property type="match status" value="1"/>
</dbReference>
<name>A0A7W4IMR9_9PROT</name>
<dbReference type="GO" id="GO:0008168">
    <property type="term" value="F:methyltransferase activity"/>
    <property type="evidence" value="ECO:0007669"/>
    <property type="project" value="InterPro"/>
</dbReference>
<evidence type="ECO:0000313" key="4">
    <source>
        <dbReference type="Proteomes" id="UP000540490"/>
    </source>
</evidence>
<dbReference type="Pfam" id="PF01728">
    <property type="entry name" value="FtsJ"/>
    <property type="match status" value="1"/>
</dbReference>
<proteinExistence type="predicted"/>
<keyword evidence="4" id="KW-1185">Reference proteome</keyword>
<accession>A0A7W4IMR9</accession>
<dbReference type="EMBL" id="JABEQO010000020">
    <property type="protein sequence ID" value="MBB2165774.1"/>
    <property type="molecule type" value="Genomic_DNA"/>
</dbReference>
<organism evidence="2 5">
    <name type="scientific">Gluconacetobacter dulcium</name>
    <dbReference type="NCBI Taxonomy" id="2729096"/>
    <lineage>
        <taxon>Bacteria</taxon>
        <taxon>Pseudomonadati</taxon>
        <taxon>Pseudomonadota</taxon>
        <taxon>Alphaproteobacteria</taxon>
        <taxon>Acetobacterales</taxon>
        <taxon>Acetobacteraceae</taxon>
        <taxon>Gluconacetobacter</taxon>
    </lineage>
</organism>
<evidence type="ECO:0000313" key="2">
    <source>
        <dbReference type="EMBL" id="MBB2165774.1"/>
    </source>
</evidence>
<evidence type="ECO:0000313" key="5">
    <source>
        <dbReference type="Proteomes" id="UP000561077"/>
    </source>
</evidence>
<dbReference type="AlphaFoldDB" id="A0A7W4IMR9"/>
<dbReference type="RefSeq" id="WP_182974870.1">
    <property type="nucleotide sequence ID" value="NZ_JABEQN010000020.1"/>
</dbReference>
<evidence type="ECO:0000313" key="3">
    <source>
        <dbReference type="EMBL" id="MBB2194960.1"/>
    </source>
</evidence>
<dbReference type="GO" id="GO:0032259">
    <property type="term" value="P:methylation"/>
    <property type="evidence" value="ECO:0007669"/>
    <property type="project" value="InterPro"/>
</dbReference>
<dbReference type="Proteomes" id="UP000561077">
    <property type="component" value="Unassembled WGS sequence"/>
</dbReference>
<dbReference type="EMBL" id="JABEQN010000020">
    <property type="protein sequence ID" value="MBB2194960.1"/>
    <property type="molecule type" value="Genomic_DNA"/>
</dbReference>